<evidence type="ECO:0000313" key="9">
    <source>
        <dbReference type="Proteomes" id="UP000663505"/>
    </source>
</evidence>
<reference evidence="8 9" key="1">
    <citation type="submission" date="2021-02" db="EMBL/GenBank/DDBJ databases">
        <title>Alicyclobacillus curvatus sp. nov. and Alicyclobacillus mengziensis sp. nov., two acidophilic bacteria isolated from acid mine drainage.</title>
        <authorList>
            <person name="Huang Y."/>
        </authorList>
    </citation>
    <scope>NUCLEOTIDE SEQUENCE [LARGE SCALE GENOMIC DNA]</scope>
    <source>
        <strain evidence="8 9">S30H14</strain>
    </source>
</reference>
<dbReference type="GO" id="GO:0005886">
    <property type="term" value="C:plasma membrane"/>
    <property type="evidence" value="ECO:0007669"/>
    <property type="project" value="UniProtKB-SubCell"/>
</dbReference>
<accession>A0A9X7VVE6</accession>
<dbReference type="PANTHER" id="PTHR34184">
    <property type="entry name" value="UPF0718 PROTEIN YCGR"/>
    <property type="match status" value="1"/>
</dbReference>
<dbReference type="PANTHER" id="PTHR34184:SF4">
    <property type="entry name" value="UPF0718 PROTEIN YCGR"/>
    <property type="match status" value="1"/>
</dbReference>
<comment type="subcellular location">
    <subcellularLocation>
        <location evidence="1">Cell membrane</location>
        <topology evidence="1">Multi-pass membrane protein</topology>
    </subcellularLocation>
</comment>
<evidence type="ECO:0000256" key="1">
    <source>
        <dbReference type="ARBA" id="ARBA00004651"/>
    </source>
</evidence>
<keyword evidence="9" id="KW-1185">Reference proteome</keyword>
<dbReference type="KEGG" id="afx:JZ786_14795"/>
<sequence>MDRVLVTISFVTLVGYIITAVFRPQTAVAGLAASVDMFIQAVPWIVVSMFAAGLLAQWLQPQAIARWLGRDAGFGAIVLGALMGTLGTGSRWAMYPLATGLLAANASPGAVFAFVTTWQLVSLPRLPAELPFYGLNFTVVRALVSVVVAIIGGFIVNRILP</sequence>
<comment type="similarity">
    <text evidence="2">Belongs to the UPF0718 family.</text>
</comment>
<feature type="transmembrane region" description="Helical" evidence="7">
    <location>
        <begin position="42"/>
        <end position="60"/>
    </location>
</feature>
<dbReference type="Proteomes" id="UP000663505">
    <property type="component" value="Chromosome"/>
</dbReference>
<dbReference type="AlphaFoldDB" id="A0A9X7VVE6"/>
<dbReference type="Pfam" id="PF03773">
    <property type="entry name" value="ArsP_1"/>
    <property type="match status" value="1"/>
</dbReference>
<proteinExistence type="inferred from homology"/>
<dbReference type="InterPro" id="IPR052923">
    <property type="entry name" value="UPF0718"/>
</dbReference>
<protein>
    <submittedName>
        <fullName evidence="8">Permease</fullName>
    </submittedName>
</protein>
<dbReference type="RefSeq" id="WP_206655179.1">
    <property type="nucleotide sequence ID" value="NZ_CP071182.1"/>
</dbReference>
<evidence type="ECO:0000256" key="2">
    <source>
        <dbReference type="ARBA" id="ARBA00006386"/>
    </source>
</evidence>
<dbReference type="EMBL" id="CP071182">
    <property type="protein sequence ID" value="QSO45806.1"/>
    <property type="molecule type" value="Genomic_DNA"/>
</dbReference>
<evidence type="ECO:0000256" key="7">
    <source>
        <dbReference type="SAM" id="Phobius"/>
    </source>
</evidence>
<name>A0A9X7VVE6_9BACL</name>
<keyword evidence="6 7" id="KW-0472">Membrane</keyword>
<evidence type="ECO:0000313" key="8">
    <source>
        <dbReference type="EMBL" id="QSO45806.1"/>
    </source>
</evidence>
<feature type="transmembrane region" description="Helical" evidence="7">
    <location>
        <begin position="133"/>
        <end position="156"/>
    </location>
</feature>
<keyword evidence="4 7" id="KW-0812">Transmembrane</keyword>
<keyword evidence="5 7" id="KW-1133">Transmembrane helix</keyword>
<keyword evidence="3" id="KW-1003">Cell membrane</keyword>
<gene>
    <name evidence="8" type="ORF">JZ786_14795</name>
</gene>
<evidence type="ECO:0000256" key="3">
    <source>
        <dbReference type="ARBA" id="ARBA00022475"/>
    </source>
</evidence>
<evidence type="ECO:0000256" key="5">
    <source>
        <dbReference type="ARBA" id="ARBA00022989"/>
    </source>
</evidence>
<feature type="transmembrane region" description="Helical" evidence="7">
    <location>
        <begin position="72"/>
        <end position="94"/>
    </location>
</feature>
<evidence type="ECO:0000256" key="6">
    <source>
        <dbReference type="ARBA" id="ARBA00023136"/>
    </source>
</evidence>
<evidence type="ECO:0000256" key="4">
    <source>
        <dbReference type="ARBA" id="ARBA00022692"/>
    </source>
</evidence>
<dbReference type="InterPro" id="IPR005524">
    <property type="entry name" value="DUF318"/>
</dbReference>
<organism evidence="8 9">
    <name type="scientific">Alicyclobacillus mengziensis</name>
    <dbReference type="NCBI Taxonomy" id="2931921"/>
    <lineage>
        <taxon>Bacteria</taxon>
        <taxon>Bacillati</taxon>
        <taxon>Bacillota</taxon>
        <taxon>Bacilli</taxon>
        <taxon>Bacillales</taxon>
        <taxon>Alicyclobacillaceae</taxon>
        <taxon>Alicyclobacillus</taxon>
    </lineage>
</organism>